<dbReference type="AlphaFoldDB" id="A0A199UFD3"/>
<evidence type="ECO:0000256" key="1">
    <source>
        <dbReference type="SAM" id="MobiDB-lite"/>
    </source>
</evidence>
<evidence type="ECO:0000313" key="3">
    <source>
        <dbReference type="Proteomes" id="UP000092600"/>
    </source>
</evidence>
<reference evidence="2 3" key="1">
    <citation type="journal article" date="2016" name="DNA Res.">
        <title>The draft genome of MD-2 pineapple using hybrid error correction of long reads.</title>
        <authorList>
            <person name="Redwan R.M."/>
            <person name="Saidin A."/>
            <person name="Kumar S.V."/>
        </authorList>
    </citation>
    <scope>NUCLEOTIDE SEQUENCE [LARGE SCALE GENOMIC DNA]</scope>
    <source>
        <strain evidence="3">cv. MD2</strain>
        <tissue evidence="2">Leaf</tissue>
    </source>
</reference>
<feature type="region of interest" description="Disordered" evidence="1">
    <location>
        <begin position="1"/>
        <end position="32"/>
    </location>
</feature>
<dbReference type="EMBL" id="LSRQ01008340">
    <property type="protein sequence ID" value="OAY63454.1"/>
    <property type="molecule type" value="Genomic_DNA"/>
</dbReference>
<proteinExistence type="predicted"/>
<dbReference type="Proteomes" id="UP000092600">
    <property type="component" value="Unassembled WGS sequence"/>
</dbReference>
<feature type="compositionally biased region" description="Polar residues" evidence="1">
    <location>
        <begin position="23"/>
        <end position="32"/>
    </location>
</feature>
<accession>A0A199UFD3</accession>
<sequence length="126" mass="14038">MAWAERGRATAAEKPMRAEPKSQSRAPMAESRSTFEAFTSPWMIWGSKPSWRYSSARAISDAIRTLRAHGIAAAEPRPRSQWRRSWRFPLGANSSTRTPSSEIGRDRVMVCKKNLGEEEGGEGVGD</sequence>
<protein>
    <submittedName>
        <fullName evidence="2">Uncharacterized protein</fullName>
    </submittedName>
</protein>
<organism evidence="2 3">
    <name type="scientific">Ananas comosus</name>
    <name type="common">Pineapple</name>
    <name type="synonym">Ananas ananas</name>
    <dbReference type="NCBI Taxonomy" id="4615"/>
    <lineage>
        <taxon>Eukaryota</taxon>
        <taxon>Viridiplantae</taxon>
        <taxon>Streptophyta</taxon>
        <taxon>Embryophyta</taxon>
        <taxon>Tracheophyta</taxon>
        <taxon>Spermatophyta</taxon>
        <taxon>Magnoliopsida</taxon>
        <taxon>Liliopsida</taxon>
        <taxon>Poales</taxon>
        <taxon>Bromeliaceae</taxon>
        <taxon>Bromelioideae</taxon>
        <taxon>Ananas</taxon>
    </lineage>
</organism>
<evidence type="ECO:0000313" key="2">
    <source>
        <dbReference type="EMBL" id="OAY63454.1"/>
    </source>
</evidence>
<name>A0A199UFD3_ANACO</name>
<comment type="caution">
    <text evidence="2">The sequence shown here is derived from an EMBL/GenBank/DDBJ whole genome shotgun (WGS) entry which is preliminary data.</text>
</comment>
<gene>
    <name evidence="2" type="ORF">ACMD2_15442</name>
</gene>